<dbReference type="Proteomes" id="UP000757435">
    <property type="component" value="Unassembled WGS sequence"/>
</dbReference>
<reference evidence="2" key="1">
    <citation type="submission" date="2021-05" db="EMBL/GenBank/DDBJ databases">
        <authorList>
            <person name="Pietrasiak N."/>
            <person name="Ward R."/>
            <person name="Stajich J.E."/>
            <person name="Kurbessoian T."/>
        </authorList>
    </citation>
    <scope>NUCLEOTIDE SEQUENCE</scope>
    <source>
        <strain evidence="2">UHER 2000/2452</strain>
    </source>
</reference>
<feature type="region of interest" description="Disordered" evidence="1">
    <location>
        <begin position="22"/>
        <end position="45"/>
    </location>
</feature>
<dbReference type="AlphaFoldDB" id="A0A951QDY0"/>
<organism evidence="2 3">
    <name type="scientific">Drouetiella hepatica Uher 2000/2452</name>
    <dbReference type="NCBI Taxonomy" id="904376"/>
    <lineage>
        <taxon>Bacteria</taxon>
        <taxon>Bacillati</taxon>
        <taxon>Cyanobacteriota</taxon>
        <taxon>Cyanophyceae</taxon>
        <taxon>Oculatellales</taxon>
        <taxon>Oculatellaceae</taxon>
        <taxon>Drouetiella</taxon>
    </lineage>
</organism>
<evidence type="ECO:0000313" key="2">
    <source>
        <dbReference type="EMBL" id="MBW4661112.1"/>
    </source>
</evidence>
<evidence type="ECO:0008006" key="4">
    <source>
        <dbReference type="Google" id="ProtNLM"/>
    </source>
</evidence>
<comment type="caution">
    <text evidence="2">The sequence shown here is derived from an EMBL/GenBank/DDBJ whole genome shotgun (WGS) entry which is preliminary data.</text>
</comment>
<protein>
    <recommendedName>
        <fullName evidence="4">PatU</fullName>
    </recommendedName>
</protein>
<evidence type="ECO:0000256" key="1">
    <source>
        <dbReference type="SAM" id="MobiDB-lite"/>
    </source>
</evidence>
<name>A0A951QDY0_9CYAN</name>
<gene>
    <name evidence="2" type="ORF">KME15_20750</name>
</gene>
<dbReference type="EMBL" id="JAHHHD010000030">
    <property type="protein sequence ID" value="MBW4661112.1"/>
    <property type="molecule type" value="Genomic_DNA"/>
</dbReference>
<accession>A0A951QDY0</accession>
<proteinExistence type="predicted"/>
<evidence type="ECO:0000313" key="3">
    <source>
        <dbReference type="Proteomes" id="UP000757435"/>
    </source>
</evidence>
<feature type="compositionally biased region" description="Polar residues" evidence="1">
    <location>
        <begin position="29"/>
        <end position="40"/>
    </location>
</feature>
<reference evidence="2" key="2">
    <citation type="journal article" date="2022" name="Microbiol. Resour. Announc.">
        <title>Metagenome Sequencing to Explore Phylogenomics of Terrestrial Cyanobacteria.</title>
        <authorList>
            <person name="Ward R.D."/>
            <person name="Stajich J.E."/>
            <person name="Johansen J.R."/>
            <person name="Huntemann M."/>
            <person name="Clum A."/>
            <person name="Foster B."/>
            <person name="Foster B."/>
            <person name="Roux S."/>
            <person name="Palaniappan K."/>
            <person name="Varghese N."/>
            <person name="Mukherjee S."/>
            <person name="Reddy T.B.K."/>
            <person name="Daum C."/>
            <person name="Copeland A."/>
            <person name="Chen I.A."/>
            <person name="Ivanova N.N."/>
            <person name="Kyrpides N.C."/>
            <person name="Shapiro N."/>
            <person name="Eloe-Fadrosh E.A."/>
            <person name="Pietrasiak N."/>
        </authorList>
    </citation>
    <scope>NUCLEOTIDE SEQUENCE</scope>
    <source>
        <strain evidence="2">UHER 2000/2452</strain>
    </source>
</reference>
<sequence length="343" mass="37950">MNKDTEAINNFLAWLLQEPDPAITAPSGEISSQMTGSDQSGAVGLQTPYIDPLDSEETDDPLSDFMESGSLPFEEVSLFKPGENPAVQDRFYSLLKHRLRAEIEQKPPRFPWETETCDYDSERSEQAVPDKVPQFWAAQLQSLNLPVPMSDSLLTQLFDQCQTVMQLSLREGEKLIQVVKDLFPGQSDTLNQLAGLVLASPNRSGAAQPQTGFPSHYDQATPAQQMALSLLAARTILDATTLRLSAAQPLIDRPWQTAAGLLRLSAEYQPQENRIRVQAHLPCQGRLSFRSSLAEAIAQTDCAGQLDVSLSHLEPNQSYLLSVWLETDRPPIEFAVCPVTEEV</sequence>